<accession>A0A1J8QJW7</accession>
<proteinExistence type="predicted"/>
<dbReference type="OrthoDB" id="3256413at2759"/>
<dbReference type="Proteomes" id="UP000183567">
    <property type="component" value="Unassembled WGS sequence"/>
</dbReference>
<comment type="caution">
    <text evidence="1">The sequence shown here is derived from an EMBL/GenBank/DDBJ whole genome shotgun (WGS) entry which is preliminary data.</text>
</comment>
<protein>
    <submittedName>
        <fullName evidence="1">Uncharacterized protein</fullName>
    </submittedName>
</protein>
<organism evidence="1 2">
    <name type="scientific">Rhizopogon vesiculosus</name>
    <dbReference type="NCBI Taxonomy" id="180088"/>
    <lineage>
        <taxon>Eukaryota</taxon>
        <taxon>Fungi</taxon>
        <taxon>Dikarya</taxon>
        <taxon>Basidiomycota</taxon>
        <taxon>Agaricomycotina</taxon>
        <taxon>Agaricomycetes</taxon>
        <taxon>Agaricomycetidae</taxon>
        <taxon>Boletales</taxon>
        <taxon>Suillineae</taxon>
        <taxon>Rhizopogonaceae</taxon>
        <taxon>Rhizopogon</taxon>
    </lineage>
</organism>
<evidence type="ECO:0000313" key="2">
    <source>
        <dbReference type="Proteomes" id="UP000183567"/>
    </source>
</evidence>
<reference evidence="1 2" key="1">
    <citation type="submission" date="2016-03" db="EMBL/GenBank/DDBJ databases">
        <title>Comparative genomics of the ectomycorrhizal sister species Rhizopogon vinicolor and Rhizopogon vesiculosus (Basidiomycota: Boletales) reveals a divergence of the mating type B locus.</title>
        <authorList>
            <person name="Mujic A.B."/>
            <person name="Kuo A."/>
            <person name="Tritt A."/>
            <person name="Lipzen A."/>
            <person name="Chen C."/>
            <person name="Johnson J."/>
            <person name="Sharma A."/>
            <person name="Barry K."/>
            <person name="Grigoriev I.V."/>
            <person name="Spatafora J.W."/>
        </authorList>
    </citation>
    <scope>NUCLEOTIDE SEQUENCE [LARGE SCALE GENOMIC DNA]</scope>
    <source>
        <strain evidence="1 2">AM-OR11-056</strain>
    </source>
</reference>
<gene>
    <name evidence="1" type="ORF">AZE42_02191</name>
</gene>
<sequence length="382" mass="43417">MVGHFFSPAQDLLVLLTRASPGTREDHNVEVTFKSLSEDKVHPDAASAVVVLEPQVDWNYDHMHAMISGDYYGLFSRHCYTDGVKVDILQIWNWKLKDWCRVKHLDPKDMAMVFCFLSNDRLLVVTLAGLMLYSLVNSANTIQLTAKFSLPALSSRSGSITSIYSVCNQDEASPFTSSLYSSRFQARNQLIILQMATSGDKYYSQSFRCYIEQNAFLELESTYANLYGNASEDTPRLPWSSWGPKCTRFMKGSGYNHCFYGLRTAELIGSAPSSASERDQLRKLCIRDFNPHQVMHYKAGNRTKWRERLVEGELPGLQSHFLEPIGGLPYLEITTREKFHVRDIDMDESRVILSNVYEGDTDVITGIQVLDFSQFWSTGSIL</sequence>
<name>A0A1J8QJW7_9AGAM</name>
<keyword evidence="2" id="KW-1185">Reference proteome</keyword>
<evidence type="ECO:0000313" key="1">
    <source>
        <dbReference type="EMBL" id="OJA12068.1"/>
    </source>
</evidence>
<dbReference type="AlphaFoldDB" id="A0A1J8QJW7"/>
<dbReference type="EMBL" id="LVVM01004821">
    <property type="protein sequence ID" value="OJA12068.1"/>
    <property type="molecule type" value="Genomic_DNA"/>
</dbReference>